<organism evidence="1 2">
    <name type="scientific">Elongatibacter sediminis</name>
    <dbReference type="NCBI Taxonomy" id="3119006"/>
    <lineage>
        <taxon>Bacteria</taxon>
        <taxon>Pseudomonadati</taxon>
        <taxon>Pseudomonadota</taxon>
        <taxon>Gammaproteobacteria</taxon>
        <taxon>Chromatiales</taxon>
        <taxon>Wenzhouxiangellaceae</taxon>
        <taxon>Elongatibacter</taxon>
    </lineage>
</organism>
<keyword evidence="2" id="KW-1185">Reference proteome</keyword>
<name>A0AAW9RFJ0_9GAMM</name>
<comment type="caution">
    <text evidence="1">The sequence shown here is derived from an EMBL/GenBank/DDBJ whole genome shotgun (WGS) entry which is preliminary data.</text>
</comment>
<dbReference type="AlphaFoldDB" id="A0AAW9RFJ0"/>
<dbReference type="RefSeq" id="WP_354693885.1">
    <property type="nucleotide sequence ID" value="NZ_JAZHOG010000001.1"/>
</dbReference>
<proteinExistence type="predicted"/>
<protein>
    <submittedName>
        <fullName evidence="1">Uncharacterized protein</fullName>
    </submittedName>
</protein>
<dbReference type="Proteomes" id="UP001359886">
    <property type="component" value="Unassembled WGS sequence"/>
</dbReference>
<reference evidence="1 2" key="1">
    <citation type="submission" date="2024-02" db="EMBL/GenBank/DDBJ databases">
        <title>A novel Wenzhouxiangellaceae bacterium, isolated from coastal sediments.</title>
        <authorList>
            <person name="Du Z.-J."/>
            <person name="Ye Y.-Q."/>
            <person name="Zhang X.-Y."/>
        </authorList>
    </citation>
    <scope>NUCLEOTIDE SEQUENCE [LARGE SCALE GENOMIC DNA]</scope>
    <source>
        <strain evidence="1 2">CH-27</strain>
    </source>
</reference>
<sequence length="95" mass="10464">MALLARADEAHTDGIQAGDELADVITHQPENRVYAESFDVLGEDLVNRFAAHVRNSRRCREVLQHRRKIFDAMTTATSDKGFSAKGASIQLALAP</sequence>
<gene>
    <name evidence="1" type="ORF">V3330_01680</name>
</gene>
<dbReference type="EMBL" id="JAZHOG010000001">
    <property type="protein sequence ID" value="MEJ8566321.1"/>
    <property type="molecule type" value="Genomic_DNA"/>
</dbReference>
<accession>A0AAW9RFJ0</accession>
<evidence type="ECO:0000313" key="2">
    <source>
        <dbReference type="Proteomes" id="UP001359886"/>
    </source>
</evidence>
<evidence type="ECO:0000313" key="1">
    <source>
        <dbReference type="EMBL" id="MEJ8566321.1"/>
    </source>
</evidence>